<dbReference type="EMBL" id="DWUS01000102">
    <property type="protein sequence ID" value="HJD51110.1"/>
    <property type="molecule type" value="Genomic_DNA"/>
</dbReference>
<dbReference type="InterPro" id="IPR036052">
    <property type="entry name" value="TrpB-like_PALP_sf"/>
</dbReference>
<reference evidence="1" key="1">
    <citation type="journal article" date="2021" name="PeerJ">
        <title>Extensive microbial diversity within the chicken gut microbiome revealed by metagenomics and culture.</title>
        <authorList>
            <person name="Gilroy R."/>
            <person name="Ravi A."/>
            <person name="Getino M."/>
            <person name="Pursley I."/>
            <person name="Horton D.L."/>
            <person name="Alikhan N.F."/>
            <person name="Baker D."/>
            <person name="Gharbi K."/>
            <person name="Hall N."/>
            <person name="Watson M."/>
            <person name="Adriaenssens E.M."/>
            <person name="Foster-Nyarko E."/>
            <person name="Jarju S."/>
            <person name="Secka A."/>
            <person name="Antonio M."/>
            <person name="Oren A."/>
            <person name="Chaudhuri R.R."/>
            <person name="La Ragione R."/>
            <person name="Hildebrand F."/>
            <person name="Pallen M.J."/>
        </authorList>
    </citation>
    <scope>NUCLEOTIDE SEQUENCE</scope>
    <source>
        <strain evidence="1">ChiHjej10B9-4811</strain>
    </source>
</reference>
<evidence type="ECO:0000313" key="1">
    <source>
        <dbReference type="EMBL" id="HJD51110.1"/>
    </source>
</evidence>
<dbReference type="SUPFAM" id="SSF53686">
    <property type="entry name" value="Tryptophan synthase beta subunit-like PLP-dependent enzymes"/>
    <property type="match status" value="1"/>
</dbReference>
<name>A0A9D2ZSG8_9MICC</name>
<organism evidence="1 2">
    <name type="scientific">Candidatus Rothia avistercoris</name>
    <dbReference type="NCBI Taxonomy" id="2840479"/>
    <lineage>
        <taxon>Bacteria</taxon>
        <taxon>Bacillati</taxon>
        <taxon>Actinomycetota</taxon>
        <taxon>Actinomycetes</taxon>
        <taxon>Micrococcales</taxon>
        <taxon>Micrococcaceae</taxon>
        <taxon>Rothia</taxon>
    </lineage>
</organism>
<evidence type="ECO:0000313" key="2">
    <source>
        <dbReference type="Proteomes" id="UP000823908"/>
    </source>
</evidence>
<comment type="caution">
    <text evidence="1">The sequence shown here is derived from an EMBL/GenBank/DDBJ whole genome shotgun (WGS) entry which is preliminary data.</text>
</comment>
<dbReference type="GO" id="GO:0004795">
    <property type="term" value="F:threonine synthase activity"/>
    <property type="evidence" value="ECO:0007669"/>
    <property type="project" value="UniProtKB-EC"/>
</dbReference>
<dbReference type="Gene3D" id="3.40.50.1100">
    <property type="match status" value="1"/>
</dbReference>
<dbReference type="InterPro" id="IPR051166">
    <property type="entry name" value="Threonine_Synthase"/>
</dbReference>
<accession>A0A9D2ZSG8</accession>
<dbReference type="Pfam" id="PF24857">
    <property type="entry name" value="THR4_C"/>
    <property type="match status" value="1"/>
</dbReference>
<dbReference type="Proteomes" id="UP000823908">
    <property type="component" value="Unassembled WGS sequence"/>
</dbReference>
<dbReference type="GO" id="GO:1901605">
    <property type="term" value="P:alpha-amino acid metabolic process"/>
    <property type="evidence" value="ECO:0007669"/>
    <property type="project" value="UniProtKB-ARBA"/>
</dbReference>
<keyword evidence="1" id="KW-0456">Lyase</keyword>
<dbReference type="PANTHER" id="PTHR42690:SF1">
    <property type="entry name" value="THREONINE SYNTHASE-LIKE 2"/>
    <property type="match status" value="1"/>
</dbReference>
<gene>
    <name evidence="1" type="ORF">H9908_04515</name>
</gene>
<sequence length="90" mass="9901">RDANERLGVLLDPHTADGVKVARDWAEKVDTPIICLETALPVKFAETIKEATGSEPAIPKRFAGIMDADRHVIDLPNEVEAVKELIEKNV</sequence>
<protein>
    <submittedName>
        <fullName evidence="1">Threonine synthase</fullName>
        <ecNumber evidence="1">4.2.3.1</ecNumber>
    </submittedName>
</protein>
<proteinExistence type="predicted"/>
<dbReference type="EC" id="4.2.3.1" evidence="1"/>
<dbReference type="AlphaFoldDB" id="A0A9D2ZSG8"/>
<dbReference type="PANTHER" id="PTHR42690">
    <property type="entry name" value="THREONINE SYNTHASE FAMILY MEMBER"/>
    <property type="match status" value="1"/>
</dbReference>
<feature type="non-terminal residue" evidence="1">
    <location>
        <position position="1"/>
    </location>
</feature>
<reference evidence="1" key="2">
    <citation type="submission" date="2021-04" db="EMBL/GenBank/DDBJ databases">
        <authorList>
            <person name="Gilroy R."/>
        </authorList>
    </citation>
    <scope>NUCLEOTIDE SEQUENCE</scope>
    <source>
        <strain evidence="1">ChiHjej10B9-4811</strain>
    </source>
</reference>